<organism evidence="2">
    <name type="scientific">Lygus hesperus</name>
    <name type="common">Western plant bug</name>
    <dbReference type="NCBI Taxonomy" id="30085"/>
    <lineage>
        <taxon>Eukaryota</taxon>
        <taxon>Metazoa</taxon>
        <taxon>Ecdysozoa</taxon>
        <taxon>Arthropoda</taxon>
        <taxon>Hexapoda</taxon>
        <taxon>Insecta</taxon>
        <taxon>Pterygota</taxon>
        <taxon>Neoptera</taxon>
        <taxon>Paraneoptera</taxon>
        <taxon>Hemiptera</taxon>
        <taxon>Heteroptera</taxon>
        <taxon>Panheteroptera</taxon>
        <taxon>Cimicomorpha</taxon>
        <taxon>Miridae</taxon>
        <taxon>Mirini</taxon>
        <taxon>Lygus</taxon>
    </lineage>
</organism>
<evidence type="ECO:0000313" key="2">
    <source>
        <dbReference type="EMBL" id="JAG23958.1"/>
    </source>
</evidence>
<dbReference type="AlphaFoldDB" id="A0A0A9XYM3"/>
<accession>A0A0A9XYM3</accession>
<name>A0A0A9XYM3_LYGHE</name>
<reference evidence="2" key="1">
    <citation type="journal article" date="2014" name="PLoS ONE">
        <title>Transcriptome-Based Identification of ABC Transporters in the Western Tarnished Plant Bug Lygus hesperus.</title>
        <authorList>
            <person name="Hull J.J."/>
            <person name="Chaney K."/>
            <person name="Geib S.M."/>
            <person name="Fabrick J.A."/>
            <person name="Brent C.S."/>
            <person name="Walsh D."/>
            <person name="Lavine L.C."/>
        </authorList>
    </citation>
    <scope>NUCLEOTIDE SEQUENCE</scope>
</reference>
<protein>
    <submittedName>
        <fullName evidence="2">Putative catabolite repression protein creC</fullName>
    </submittedName>
</protein>
<reference evidence="2" key="2">
    <citation type="submission" date="2014-07" db="EMBL/GenBank/DDBJ databases">
        <authorList>
            <person name="Hull J."/>
        </authorList>
    </citation>
    <scope>NUCLEOTIDE SEQUENCE</scope>
</reference>
<keyword evidence="1" id="KW-0472">Membrane</keyword>
<evidence type="ECO:0000313" key="5">
    <source>
        <dbReference type="EMBL" id="JAQ06393.1"/>
    </source>
</evidence>
<reference evidence="5" key="3">
    <citation type="journal article" date="2016" name="Gigascience">
        <title>De novo construction of an expanded transcriptome assembly for the western tarnished plant bug, Lygus hesperus.</title>
        <authorList>
            <person name="Tassone E.E."/>
            <person name="Geib S.M."/>
            <person name="Hall B."/>
            <person name="Fabrick J.A."/>
            <person name="Brent C.S."/>
            <person name="Hull J.J."/>
        </authorList>
    </citation>
    <scope>NUCLEOTIDE SEQUENCE</scope>
</reference>
<gene>
    <name evidence="2" type="primary">creC_0</name>
    <name evidence="3" type="synonym">creC_1</name>
    <name evidence="4" type="synonym">creC_2</name>
    <name evidence="4" type="ORF">CM83_36669</name>
    <name evidence="3" type="ORF">CM83_36672</name>
    <name evidence="2" type="ORF">CM83_36679</name>
    <name evidence="5" type="ORF">g.17525</name>
</gene>
<evidence type="ECO:0000313" key="3">
    <source>
        <dbReference type="EMBL" id="JAG23959.1"/>
    </source>
</evidence>
<dbReference type="EMBL" id="GBHO01019644">
    <property type="protein sequence ID" value="JAG23960.1"/>
    <property type="molecule type" value="Transcribed_RNA"/>
</dbReference>
<keyword evidence="1" id="KW-1133">Transmembrane helix</keyword>
<keyword evidence="1" id="KW-0812">Transmembrane</keyword>
<dbReference type="EMBL" id="GBHO01019646">
    <property type="protein sequence ID" value="JAG23958.1"/>
    <property type="molecule type" value="Transcribed_RNA"/>
</dbReference>
<dbReference type="EMBL" id="GBHO01019645">
    <property type="protein sequence ID" value="JAG23959.1"/>
    <property type="molecule type" value="Transcribed_RNA"/>
</dbReference>
<evidence type="ECO:0000313" key="4">
    <source>
        <dbReference type="EMBL" id="JAG23960.1"/>
    </source>
</evidence>
<feature type="transmembrane region" description="Helical" evidence="1">
    <location>
        <begin position="81"/>
        <end position="100"/>
    </location>
</feature>
<dbReference type="EMBL" id="GDHC01012236">
    <property type="protein sequence ID" value="JAQ06393.1"/>
    <property type="molecule type" value="Transcribed_RNA"/>
</dbReference>
<proteinExistence type="predicted"/>
<sequence length="101" mass="10963">MASKQALGWLQKRLYMPAKYMSAYIATCIGNMYQCDGDELADTYSPYNHSRRETMAQIPQAAALPPAESSNFLASKGVKRVTRVSGLAISIGLGVVAVFTL</sequence>
<evidence type="ECO:0000256" key="1">
    <source>
        <dbReference type="SAM" id="Phobius"/>
    </source>
</evidence>